<evidence type="ECO:0000313" key="3">
    <source>
        <dbReference type="Proteomes" id="UP000815677"/>
    </source>
</evidence>
<dbReference type="InterPro" id="IPR055592">
    <property type="entry name" value="DUF7168"/>
</dbReference>
<keyword evidence="3" id="KW-1185">Reference proteome</keyword>
<name>A0ABQ0L6A2_MYCCL</name>
<dbReference type="EMBL" id="DF842693">
    <property type="protein sequence ID" value="GAT46667.1"/>
    <property type="molecule type" value="Genomic_DNA"/>
</dbReference>
<gene>
    <name evidence="2" type="ORF">MCHLO_04168</name>
</gene>
<organism evidence="2 3">
    <name type="scientific">Mycena chlorophos</name>
    <name type="common">Agaric fungus</name>
    <name type="synonym">Agaricus chlorophos</name>
    <dbReference type="NCBI Taxonomy" id="658473"/>
    <lineage>
        <taxon>Eukaryota</taxon>
        <taxon>Fungi</taxon>
        <taxon>Dikarya</taxon>
        <taxon>Basidiomycota</taxon>
        <taxon>Agaricomycotina</taxon>
        <taxon>Agaricomycetes</taxon>
        <taxon>Agaricomycetidae</taxon>
        <taxon>Agaricales</taxon>
        <taxon>Marasmiineae</taxon>
        <taxon>Mycenaceae</taxon>
        <taxon>Mycena</taxon>
    </lineage>
</organism>
<accession>A0ABQ0L6A2</accession>
<feature type="domain" description="DUF7168" evidence="1">
    <location>
        <begin position="40"/>
        <end position="138"/>
    </location>
</feature>
<dbReference type="Pfam" id="PF23771">
    <property type="entry name" value="DUF7168"/>
    <property type="match status" value="1"/>
</dbReference>
<proteinExistence type="predicted"/>
<sequence length="141" mass="15774">MLDPYRVKLASVLEHESDADKGKRGGRSTVAVRYVNPDSYKSLVVHDWTHTLADAMTTMFDCDYYTQGPDDGGFGPTMKWMFFGLANHTVWAAHGFEGAYNCIVKWCLNPSVGTRVHDKNCYCTGVADKLLEMAENNKKSP</sequence>
<protein>
    <recommendedName>
        <fullName evidence="1">DUF7168 domain-containing protein</fullName>
    </recommendedName>
</protein>
<reference evidence="2" key="1">
    <citation type="submission" date="2014-09" db="EMBL/GenBank/DDBJ databases">
        <title>Genome sequence of the luminous mushroom Mycena chlorophos for searching fungal bioluminescence genes.</title>
        <authorList>
            <person name="Tanaka Y."/>
            <person name="Kasuga D."/>
            <person name="Oba Y."/>
            <person name="Hase S."/>
            <person name="Sato K."/>
            <person name="Oba Y."/>
            <person name="Sakakibara Y."/>
        </authorList>
    </citation>
    <scope>NUCLEOTIDE SEQUENCE</scope>
</reference>
<evidence type="ECO:0000313" key="2">
    <source>
        <dbReference type="EMBL" id="GAT46667.1"/>
    </source>
</evidence>
<evidence type="ECO:0000259" key="1">
    <source>
        <dbReference type="Pfam" id="PF23771"/>
    </source>
</evidence>
<dbReference type="Proteomes" id="UP000815677">
    <property type="component" value="Unassembled WGS sequence"/>
</dbReference>